<dbReference type="STRING" id="486041.B0DBK8"/>
<dbReference type="RefSeq" id="XP_001881271.1">
    <property type="nucleotide sequence ID" value="XM_001881236.1"/>
</dbReference>
<name>B0DBK8_LACBS</name>
<dbReference type="Pfam" id="PF00352">
    <property type="entry name" value="TBP"/>
    <property type="match status" value="1"/>
</dbReference>
<dbReference type="EMBL" id="DS547102">
    <property type="protein sequence ID" value="EDR08201.1"/>
    <property type="molecule type" value="Genomic_DNA"/>
</dbReference>
<dbReference type="GO" id="GO:0003677">
    <property type="term" value="F:DNA binding"/>
    <property type="evidence" value="ECO:0007669"/>
    <property type="project" value="UniProtKB-KW"/>
</dbReference>
<keyword evidence="3" id="KW-0804">Transcription</keyword>
<evidence type="ECO:0000313" key="5">
    <source>
        <dbReference type="Proteomes" id="UP000001194"/>
    </source>
</evidence>
<evidence type="ECO:0000256" key="1">
    <source>
        <dbReference type="ARBA" id="ARBA00005560"/>
    </source>
</evidence>
<dbReference type="InterPro" id="IPR000814">
    <property type="entry name" value="TBP"/>
</dbReference>
<evidence type="ECO:0000313" key="4">
    <source>
        <dbReference type="EMBL" id="EDR08201.1"/>
    </source>
</evidence>
<proteinExistence type="inferred from homology"/>
<dbReference type="InterPro" id="IPR012295">
    <property type="entry name" value="TBP_dom_sf"/>
</dbReference>
<organism evidence="5">
    <name type="scientific">Laccaria bicolor (strain S238N-H82 / ATCC MYA-4686)</name>
    <name type="common">Bicoloured deceiver</name>
    <name type="synonym">Laccaria laccata var. bicolor</name>
    <dbReference type="NCBI Taxonomy" id="486041"/>
    <lineage>
        <taxon>Eukaryota</taxon>
        <taxon>Fungi</taxon>
        <taxon>Dikarya</taxon>
        <taxon>Basidiomycota</taxon>
        <taxon>Agaricomycotina</taxon>
        <taxon>Agaricomycetes</taxon>
        <taxon>Agaricomycetidae</taxon>
        <taxon>Agaricales</taxon>
        <taxon>Agaricineae</taxon>
        <taxon>Hydnangiaceae</taxon>
        <taxon>Laccaria</taxon>
    </lineage>
</organism>
<dbReference type="Gene3D" id="3.30.310.10">
    <property type="entry name" value="TATA-Binding Protein"/>
    <property type="match status" value="1"/>
</dbReference>
<dbReference type="GO" id="GO:0006352">
    <property type="term" value="P:DNA-templated transcription initiation"/>
    <property type="evidence" value="ECO:0007669"/>
    <property type="project" value="InterPro"/>
</dbReference>
<dbReference type="HOGENOM" id="CLU_1408993_0_0_1"/>
<comment type="similarity">
    <text evidence="1">Belongs to the TBP family.</text>
</comment>
<protein>
    <submittedName>
        <fullName evidence="4">Predicted protein</fullName>
    </submittedName>
</protein>
<keyword evidence="2" id="KW-0238">DNA-binding</keyword>
<dbReference type="InParanoid" id="B0DBK8"/>
<dbReference type="PANTHER" id="PTHR10126">
    <property type="entry name" value="TATA-BOX BINDING PROTEIN"/>
    <property type="match status" value="1"/>
</dbReference>
<dbReference type="GeneID" id="6076774"/>
<accession>B0DBK8</accession>
<keyword evidence="5" id="KW-1185">Reference proteome</keyword>
<reference evidence="4 5" key="1">
    <citation type="journal article" date="2008" name="Nature">
        <title>The genome of Laccaria bicolor provides insights into mycorrhizal symbiosis.</title>
        <authorList>
            <person name="Martin F."/>
            <person name="Aerts A."/>
            <person name="Ahren D."/>
            <person name="Brun A."/>
            <person name="Danchin E.G.J."/>
            <person name="Duchaussoy F."/>
            <person name="Gibon J."/>
            <person name="Kohler A."/>
            <person name="Lindquist E."/>
            <person name="Pereda V."/>
            <person name="Salamov A."/>
            <person name="Shapiro H.J."/>
            <person name="Wuyts J."/>
            <person name="Blaudez D."/>
            <person name="Buee M."/>
            <person name="Brokstein P."/>
            <person name="Canbaeck B."/>
            <person name="Cohen D."/>
            <person name="Courty P.E."/>
            <person name="Coutinho P.M."/>
            <person name="Delaruelle C."/>
            <person name="Detter J.C."/>
            <person name="Deveau A."/>
            <person name="DiFazio S."/>
            <person name="Duplessis S."/>
            <person name="Fraissinet-Tachet L."/>
            <person name="Lucic E."/>
            <person name="Frey-Klett P."/>
            <person name="Fourrey C."/>
            <person name="Feussner I."/>
            <person name="Gay G."/>
            <person name="Grimwood J."/>
            <person name="Hoegger P.J."/>
            <person name="Jain P."/>
            <person name="Kilaru S."/>
            <person name="Labbe J."/>
            <person name="Lin Y.C."/>
            <person name="Legue V."/>
            <person name="Le Tacon F."/>
            <person name="Marmeisse R."/>
            <person name="Melayah D."/>
            <person name="Montanini B."/>
            <person name="Muratet M."/>
            <person name="Nehls U."/>
            <person name="Niculita-Hirzel H."/>
            <person name="Oudot-Le Secq M.P."/>
            <person name="Peter M."/>
            <person name="Quesneville H."/>
            <person name="Rajashekar B."/>
            <person name="Reich M."/>
            <person name="Rouhier N."/>
            <person name="Schmutz J."/>
            <person name="Yin T."/>
            <person name="Chalot M."/>
            <person name="Henrissat B."/>
            <person name="Kuees U."/>
            <person name="Lucas S."/>
            <person name="Van de Peer Y."/>
            <person name="Podila G.K."/>
            <person name="Polle A."/>
            <person name="Pukkila P.J."/>
            <person name="Richardson P.M."/>
            <person name="Rouze P."/>
            <person name="Sanders I.R."/>
            <person name="Stajich J.E."/>
            <person name="Tunlid A."/>
            <person name="Tuskan G."/>
            <person name="Grigoriev I.V."/>
        </authorList>
    </citation>
    <scope>NUCLEOTIDE SEQUENCE [LARGE SCALE GENOMIC DNA]</scope>
    <source>
        <strain evidence="5">S238N-H82 / ATCC MYA-4686</strain>
    </source>
</reference>
<dbReference type="SUPFAM" id="SSF55945">
    <property type="entry name" value="TATA-box binding protein-like"/>
    <property type="match status" value="1"/>
</dbReference>
<sequence length="193" mass="22033">MNTSLSNNNLSDRQVMLGTHKPSMYTQRRFLAYGKLLFVAKYDPISNTYETPTYEYQHRATTHLHVSIIKWPRILQATYIIQKTYISLPRRTSHPRAAAPSAYLDCRLDLNTIAVHTRNAEYNPKHFAAVILRICEPKTNALVFVSDKMVGIGAKSEDDSRLASLEYACAMAWFGRKFIQVQATEHHPEVTSS</sequence>
<dbReference type="PRINTS" id="PR00686">
    <property type="entry name" value="TIFACTORIID"/>
</dbReference>
<dbReference type="Proteomes" id="UP000001194">
    <property type="component" value="Unassembled WGS sequence"/>
</dbReference>
<gene>
    <name evidence="4" type="ORF">LACBIDRAFT_297605</name>
</gene>
<evidence type="ECO:0000256" key="3">
    <source>
        <dbReference type="ARBA" id="ARBA00023163"/>
    </source>
</evidence>
<dbReference type="KEGG" id="lbc:LACBIDRAFT_297605"/>
<evidence type="ECO:0000256" key="2">
    <source>
        <dbReference type="ARBA" id="ARBA00023125"/>
    </source>
</evidence>
<dbReference type="OrthoDB" id="2127950at2759"/>
<dbReference type="AlphaFoldDB" id="B0DBK8"/>